<reference evidence="3" key="1">
    <citation type="journal article" date="2017" name="Med. Chem. Commun.">
        <title>Nonomuraea sp. ATCC 55076 harbours the largest actinomycete chromosome to date and the kistamicin biosynthetic gene cluster.</title>
        <authorList>
            <person name="Nazari B."/>
            <person name="Forneris C.C."/>
            <person name="Gibson M.I."/>
            <person name="Moon K."/>
            <person name="Schramma K.R."/>
            <person name="Seyedsayamdost M.R."/>
        </authorList>
    </citation>
    <scope>NUCLEOTIDE SEQUENCE [LARGE SCALE GENOMIC DNA]</scope>
    <source>
        <strain evidence="3">ATCC 55076</strain>
    </source>
</reference>
<dbReference type="CDD" id="cd00090">
    <property type="entry name" value="HTH_ARSR"/>
    <property type="match status" value="1"/>
</dbReference>
<dbReference type="SUPFAM" id="SSF46785">
    <property type="entry name" value="Winged helix' DNA-binding domain"/>
    <property type="match status" value="1"/>
</dbReference>
<dbReference type="InterPro" id="IPR001845">
    <property type="entry name" value="HTH_ArsR_DNA-bd_dom"/>
</dbReference>
<dbReference type="EMBL" id="CP017717">
    <property type="protein sequence ID" value="AQZ65965.1"/>
    <property type="molecule type" value="Genomic_DNA"/>
</dbReference>
<dbReference type="RefSeq" id="WP_080042238.1">
    <property type="nucleotide sequence ID" value="NZ_CP017717.1"/>
</dbReference>
<feature type="domain" description="HTH arsR-type" evidence="1">
    <location>
        <begin position="246"/>
        <end position="318"/>
    </location>
</feature>
<dbReference type="STRING" id="1909395.BKM31_34905"/>
<proteinExistence type="predicted"/>
<dbReference type="InterPro" id="IPR036388">
    <property type="entry name" value="WH-like_DNA-bd_sf"/>
</dbReference>
<dbReference type="Pfam" id="PF12840">
    <property type="entry name" value="HTH_20"/>
    <property type="match status" value="1"/>
</dbReference>
<accession>A0A1V0A6X5</accession>
<gene>
    <name evidence="2" type="ORF">BKM31_34905</name>
</gene>
<evidence type="ECO:0000313" key="2">
    <source>
        <dbReference type="EMBL" id="AQZ65965.1"/>
    </source>
</evidence>
<dbReference type="GO" id="GO:0003700">
    <property type="term" value="F:DNA-binding transcription factor activity"/>
    <property type="evidence" value="ECO:0007669"/>
    <property type="project" value="InterPro"/>
</dbReference>
<dbReference type="InterPro" id="IPR011991">
    <property type="entry name" value="ArsR-like_HTH"/>
</dbReference>
<evidence type="ECO:0000259" key="1">
    <source>
        <dbReference type="SMART" id="SM00418"/>
    </source>
</evidence>
<organism evidence="2 3">
    <name type="scientific">[Actinomadura] parvosata subsp. kistnae</name>
    <dbReference type="NCBI Taxonomy" id="1909395"/>
    <lineage>
        <taxon>Bacteria</taxon>
        <taxon>Bacillati</taxon>
        <taxon>Actinomycetota</taxon>
        <taxon>Actinomycetes</taxon>
        <taxon>Streptosporangiales</taxon>
        <taxon>Streptosporangiaceae</taxon>
        <taxon>Nonomuraea</taxon>
    </lineage>
</organism>
<dbReference type="Gene3D" id="1.10.10.10">
    <property type="entry name" value="Winged helix-like DNA-binding domain superfamily/Winged helix DNA-binding domain"/>
    <property type="match status" value="1"/>
</dbReference>
<evidence type="ECO:0000313" key="3">
    <source>
        <dbReference type="Proteomes" id="UP000190797"/>
    </source>
</evidence>
<dbReference type="AlphaFoldDB" id="A0A1V0A6X5"/>
<dbReference type="SMART" id="SM00418">
    <property type="entry name" value="HTH_ARSR"/>
    <property type="match status" value="1"/>
</dbReference>
<name>A0A1V0A6X5_9ACTN</name>
<protein>
    <recommendedName>
        <fullName evidence="1">HTH arsR-type domain-containing protein</fullName>
    </recommendedName>
</protein>
<sequence>MLRIHFTGDDLRRTRLAETADPFWEMVFTRHRLADPAPPATLRPWLTEMRREGDRLHRYERVVAALTPFGPYFPDFITPVEGLQGLDAGLQALLSTPRARLRRELGTLARTSPLPGWGRRLAEGETATLMNLAATLRAYHAIAIDPYRDTIEAAIAAETTRRRRDLTEGGPDGLLRGMAPLMRWRPPLLEVDYDVDRDLHLGGRGLLLIPSYFCRRVPVALADPALPPTLVYPIDRHSHWESNRTESLIALLGATRATVLAAIDGGATTTQLAERAATSPASVSRHTRVLRDAGLIETHRHGTAVLHVMTPLGRTLLSSGR</sequence>
<dbReference type="Proteomes" id="UP000190797">
    <property type="component" value="Chromosome"/>
</dbReference>
<dbReference type="OrthoDB" id="3808065at2"/>
<dbReference type="InterPro" id="IPR036390">
    <property type="entry name" value="WH_DNA-bd_sf"/>
</dbReference>
<dbReference type="KEGG" id="noa:BKM31_34905"/>
<keyword evidence="3" id="KW-1185">Reference proteome</keyword>